<dbReference type="STRING" id="103372.F4WWS4"/>
<dbReference type="eggNOG" id="KOG3610">
    <property type="taxonomic scope" value="Eukaryota"/>
</dbReference>
<reference evidence="3" key="1">
    <citation type="submission" date="2011-02" db="EMBL/GenBank/DDBJ databases">
        <title>The genome of the leaf-cutting ant Acromyrmex echinatior suggests key adaptations to social evolution and fungus farming.</title>
        <authorList>
            <person name="Nygaard S."/>
            <person name="Zhang G."/>
        </authorList>
    </citation>
    <scope>NUCLEOTIDE SEQUENCE</scope>
</reference>
<evidence type="ECO:0000313" key="4">
    <source>
        <dbReference type="Proteomes" id="UP000007755"/>
    </source>
</evidence>
<dbReference type="Pfam" id="PF01403">
    <property type="entry name" value="Sema"/>
    <property type="match status" value="1"/>
</dbReference>
<dbReference type="InterPro" id="IPR015943">
    <property type="entry name" value="WD40/YVTN_repeat-like_dom_sf"/>
</dbReference>
<dbReference type="InterPro" id="IPR036352">
    <property type="entry name" value="Semap_dom_sf"/>
</dbReference>
<organism evidence="4">
    <name type="scientific">Acromyrmex echinatior</name>
    <name type="common">Panamanian leafcutter ant</name>
    <name type="synonym">Acromyrmex octospinosus echinatior</name>
    <dbReference type="NCBI Taxonomy" id="103372"/>
    <lineage>
        <taxon>Eukaryota</taxon>
        <taxon>Metazoa</taxon>
        <taxon>Ecdysozoa</taxon>
        <taxon>Arthropoda</taxon>
        <taxon>Hexapoda</taxon>
        <taxon>Insecta</taxon>
        <taxon>Pterygota</taxon>
        <taxon>Neoptera</taxon>
        <taxon>Endopterygota</taxon>
        <taxon>Hymenoptera</taxon>
        <taxon>Apocrita</taxon>
        <taxon>Aculeata</taxon>
        <taxon>Formicoidea</taxon>
        <taxon>Formicidae</taxon>
        <taxon>Myrmicinae</taxon>
        <taxon>Acromyrmex</taxon>
    </lineage>
</organism>
<protein>
    <submittedName>
        <fullName evidence="3">Plexin-A2</fullName>
    </submittedName>
</protein>
<feature type="domain" description="Sema" evidence="2">
    <location>
        <begin position="60"/>
        <end position="123"/>
    </location>
</feature>
<gene>
    <name evidence="3" type="ORF">G5I_10394</name>
</gene>
<keyword evidence="1" id="KW-0221">Differentiation</keyword>
<evidence type="ECO:0000313" key="3">
    <source>
        <dbReference type="EMBL" id="EGI61396.1"/>
    </source>
</evidence>
<proteinExistence type="predicted"/>
<dbReference type="OrthoDB" id="125363at2759"/>
<accession>F4WWS4</accession>
<evidence type="ECO:0000259" key="2">
    <source>
        <dbReference type="Pfam" id="PF01403"/>
    </source>
</evidence>
<dbReference type="EMBL" id="GL888412">
    <property type="protein sequence ID" value="EGI61396.1"/>
    <property type="molecule type" value="Genomic_DNA"/>
</dbReference>
<name>F4WWS4_ACREC</name>
<dbReference type="InterPro" id="IPR001627">
    <property type="entry name" value="Semap_dom"/>
</dbReference>
<dbReference type="Proteomes" id="UP000007755">
    <property type="component" value="Unassembled WGS sequence"/>
</dbReference>
<keyword evidence="4" id="KW-1185">Reference proteome</keyword>
<dbReference type="AlphaFoldDB" id="F4WWS4"/>
<sequence length="126" mass="13436">MQIEPTSHGTPAANELAGLFADVDTCAFVCAHNTPGWRIILSVDSYPYGSKWLEKTNVFEKLQTIGEDFCGLDVNTPLGGEEPMGATAVLTFETHLTAVAATSTGDYTVVFVGTNKGHLKKVSARS</sequence>
<dbReference type="Gene3D" id="2.130.10.10">
    <property type="entry name" value="YVTN repeat-like/Quinoprotein amine dehydrogenase"/>
    <property type="match status" value="1"/>
</dbReference>
<evidence type="ECO:0000256" key="1">
    <source>
        <dbReference type="ARBA" id="ARBA00022782"/>
    </source>
</evidence>
<dbReference type="SUPFAM" id="SSF101912">
    <property type="entry name" value="Sema domain"/>
    <property type="match status" value="1"/>
</dbReference>
<dbReference type="InParanoid" id="F4WWS4"/>
<dbReference type="GO" id="GO:0030154">
    <property type="term" value="P:cell differentiation"/>
    <property type="evidence" value="ECO:0007669"/>
    <property type="project" value="UniProtKB-KW"/>
</dbReference>